<keyword evidence="2" id="KW-0472">Membrane</keyword>
<keyword evidence="2" id="KW-1133">Transmembrane helix</keyword>
<evidence type="ECO:0000313" key="4">
    <source>
        <dbReference type="Proteomes" id="UP000054272"/>
    </source>
</evidence>
<name>A0ABR5BSF1_9TREE</name>
<sequence length="154" mass="16773">MSSSQLHLSILTFHSALGFLVLLFIIIVVWLVRLAILHANRRRNASAGRVDPEAQFREVAGRVFTGRYQSSSDTGPSSYCRGNDRGAVVRQSNGSEASLPAYGAESLPVLPETAYQPSQTRIRSDQTALNSVIIPEVPPPKYTAASEPVSTTRF</sequence>
<evidence type="ECO:0000256" key="2">
    <source>
        <dbReference type="SAM" id="Phobius"/>
    </source>
</evidence>
<organism evidence="3 4">
    <name type="scientific">Cryptococcus gattii EJB2</name>
    <dbReference type="NCBI Taxonomy" id="1296103"/>
    <lineage>
        <taxon>Eukaryota</taxon>
        <taxon>Fungi</taxon>
        <taxon>Dikarya</taxon>
        <taxon>Basidiomycota</taxon>
        <taxon>Agaricomycotina</taxon>
        <taxon>Tremellomycetes</taxon>
        <taxon>Tremellales</taxon>
        <taxon>Cryptococcaceae</taxon>
        <taxon>Cryptococcus</taxon>
        <taxon>Cryptococcus gattii species complex</taxon>
    </lineage>
</organism>
<feature type="transmembrane region" description="Helical" evidence="2">
    <location>
        <begin position="12"/>
        <end position="36"/>
    </location>
</feature>
<proteinExistence type="predicted"/>
<reference evidence="3 4" key="1">
    <citation type="submission" date="2015-01" db="EMBL/GenBank/DDBJ databases">
        <title>The Genome Sequence of Cryptococcus gattii EJB2.</title>
        <authorList>
            <consortium name="The Broad Institute Genomics Platform"/>
            <person name="Cuomo C."/>
            <person name="Litvintseva A."/>
            <person name="Chen Y."/>
            <person name="Heitman J."/>
            <person name="Sun S."/>
            <person name="Springer D."/>
            <person name="Dromer F."/>
            <person name="Young S."/>
            <person name="Zeng Q."/>
            <person name="Gargeya S."/>
            <person name="Abouelleil A."/>
            <person name="Alvarado L."/>
            <person name="Chapman S.B."/>
            <person name="Gainer-Dewar J."/>
            <person name="Goldberg J."/>
            <person name="Griggs A."/>
            <person name="Gujja S."/>
            <person name="Hansen M."/>
            <person name="Howarth C."/>
            <person name="Imamovic A."/>
            <person name="Larimer J."/>
            <person name="Murphy C."/>
            <person name="Naylor J."/>
            <person name="Pearson M."/>
            <person name="Priest M."/>
            <person name="Roberts A."/>
            <person name="Saif S."/>
            <person name="Shea T."/>
            <person name="Sykes S."/>
            <person name="Wortman J."/>
            <person name="Nusbaum C."/>
            <person name="Birren B."/>
        </authorList>
    </citation>
    <scope>NUCLEOTIDE SEQUENCE [LARGE SCALE GENOMIC DNA]</scope>
    <source>
        <strain evidence="3 4">EJB2</strain>
    </source>
</reference>
<feature type="compositionally biased region" description="Polar residues" evidence="1">
    <location>
        <begin position="67"/>
        <end position="77"/>
    </location>
</feature>
<gene>
    <name evidence="3" type="ORF">I306_04500</name>
</gene>
<evidence type="ECO:0000313" key="3">
    <source>
        <dbReference type="EMBL" id="KIR78572.1"/>
    </source>
</evidence>
<evidence type="ECO:0000256" key="1">
    <source>
        <dbReference type="SAM" id="MobiDB-lite"/>
    </source>
</evidence>
<keyword evidence="2" id="KW-0812">Transmembrane</keyword>
<feature type="region of interest" description="Disordered" evidence="1">
    <location>
        <begin position="67"/>
        <end position="94"/>
    </location>
</feature>
<dbReference type="EMBL" id="KN848711">
    <property type="protein sequence ID" value="KIR78572.1"/>
    <property type="molecule type" value="Genomic_DNA"/>
</dbReference>
<keyword evidence="4" id="KW-1185">Reference proteome</keyword>
<accession>A0ABR5BSF1</accession>
<dbReference type="Proteomes" id="UP000054272">
    <property type="component" value="Unassembled WGS sequence"/>
</dbReference>
<protein>
    <submittedName>
        <fullName evidence="3">Uncharacterized protein</fullName>
    </submittedName>
</protein>